<accession>A0A9P3PQ41</accession>
<reference evidence="2" key="1">
    <citation type="submission" date="2022-07" db="EMBL/GenBank/DDBJ databases">
        <title>The genome of Lyophyllum shimeji provides insight into the initial evolution of ectomycorrhizal fungal genome.</title>
        <authorList>
            <person name="Kobayashi Y."/>
            <person name="Shibata T."/>
            <person name="Hirakawa H."/>
            <person name="Shigenobu S."/>
            <person name="Nishiyama T."/>
            <person name="Yamada A."/>
            <person name="Hasebe M."/>
            <person name="Kawaguchi M."/>
        </authorList>
    </citation>
    <scope>NUCLEOTIDE SEQUENCE</scope>
    <source>
        <strain evidence="2">AT787</strain>
    </source>
</reference>
<dbReference type="Pfam" id="PF01636">
    <property type="entry name" value="APH"/>
    <property type="match status" value="1"/>
</dbReference>
<dbReference type="InterPro" id="IPR051678">
    <property type="entry name" value="AGP_Transferase"/>
</dbReference>
<feature type="domain" description="Aminoglycoside phosphotransferase" evidence="1">
    <location>
        <begin position="86"/>
        <end position="150"/>
    </location>
</feature>
<dbReference type="Proteomes" id="UP001063166">
    <property type="component" value="Unassembled WGS sequence"/>
</dbReference>
<proteinExistence type="predicted"/>
<dbReference type="EMBL" id="BRPK01000007">
    <property type="protein sequence ID" value="GLB39988.1"/>
    <property type="molecule type" value="Genomic_DNA"/>
</dbReference>
<dbReference type="SUPFAM" id="SSF56112">
    <property type="entry name" value="Protein kinase-like (PK-like)"/>
    <property type="match status" value="1"/>
</dbReference>
<name>A0A9P3PQ41_LYOSH</name>
<evidence type="ECO:0000259" key="1">
    <source>
        <dbReference type="Pfam" id="PF01636"/>
    </source>
</evidence>
<keyword evidence="2" id="KW-0808">Transferase</keyword>
<dbReference type="InterPro" id="IPR002575">
    <property type="entry name" value="Aminoglycoside_PTrfase"/>
</dbReference>
<protein>
    <submittedName>
        <fullName evidence="2">Choline/ethanolamine kinase</fullName>
    </submittedName>
</protein>
<gene>
    <name evidence="2" type="ORF">LshimejAT787_0704980</name>
</gene>
<dbReference type="Gene3D" id="3.90.1200.10">
    <property type="match status" value="1"/>
</dbReference>
<keyword evidence="3" id="KW-1185">Reference proteome</keyword>
<keyword evidence="2" id="KW-0418">Kinase</keyword>
<evidence type="ECO:0000313" key="2">
    <source>
        <dbReference type="EMBL" id="GLB39988.1"/>
    </source>
</evidence>
<sequence length="200" mass="22175">MHKILDTIEPSLRLSDAQPLLNDLHNAIHELRNLPPPSSGAISGLNEGPLVWSHPSSPQVIPPFKDIDAFHEMLFSRVIYKTRLPRLRRLARPVHAKQHRIRFTHADLHVGNIIVKDGRLAAIIDWEFAGWYPEYCECISIQTQALRQKASLAFWDAVGAFADGKYGDEKVLHTALLGSAGNTAVPDDVAPDLAGLGEEL</sequence>
<evidence type="ECO:0000313" key="3">
    <source>
        <dbReference type="Proteomes" id="UP001063166"/>
    </source>
</evidence>
<dbReference type="OrthoDB" id="5404599at2759"/>
<dbReference type="PANTHER" id="PTHR21310">
    <property type="entry name" value="AMINOGLYCOSIDE PHOSPHOTRANSFERASE-RELATED-RELATED"/>
    <property type="match status" value="1"/>
</dbReference>
<organism evidence="2 3">
    <name type="scientific">Lyophyllum shimeji</name>
    <name type="common">Hon-shimeji</name>
    <name type="synonym">Tricholoma shimeji</name>
    <dbReference type="NCBI Taxonomy" id="47721"/>
    <lineage>
        <taxon>Eukaryota</taxon>
        <taxon>Fungi</taxon>
        <taxon>Dikarya</taxon>
        <taxon>Basidiomycota</taxon>
        <taxon>Agaricomycotina</taxon>
        <taxon>Agaricomycetes</taxon>
        <taxon>Agaricomycetidae</taxon>
        <taxon>Agaricales</taxon>
        <taxon>Tricholomatineae</taxon>
        <taxon>Lyophyllaceae</taxon>
        <taxon>Lyophyllum</taxon>
    </lineage>
</organism>
<dbReference type="GO" id="GO:0016301">
    <property type="term" value="F:kinase activity"/>
    <property type="evidence" value="ECO:0007669"/>
    <property type="project" value="UniProtKB-KW"/>
</dbReference>
<dbReference type="PANTHER" id="PTHR21310:SF15">
    <property type="entry name" value="AMINOGLYCOSIDE PHOSPHOTRANSFERASE DOMAIN-CONTAINING PROTEIN"/>
    <property type="match status" value="1"/>
</dbReference>
<dbReference type="AlphaFoldDB" id="A0A9P3PQ41"/>
<comment type="caution">
    <text evidence="2">The sequence shown here is derived from an EMBL/GenBank/DDBJ whole genome shotgun (WGS) entry which is preliminary data.</text>
</comment>
<dbReference type="InterPro" id="IPR011009">
    <property type="entry name" value="Kinase-like_dom_sf"/>
</dbReference>